<sequence length="889" mass="99579">MASLLSRFFGFHDNRRDSRVDRPAAPVLPTPDTHPVPLSPEPSTDALPPLKNWSHPFKDPRNPLLQLTHLAKATAGYYPLGRNGLWHGGVHFDSGTADGLDQSSVQCLADGEVVAYRIDTHSPTTAYFVNKLTVEKPFSRNFVLVRHRLQPPKIEGSPDTPPSLTFYSLYMHLQDWAVYQENSAIARPAFWPEAPTRRVKESANDVRPGNLEQRGLNVRNQAAWRGKVLDLLPRGAEVTVSGEGDYRKLENTLGPAKLINTDGSLRGYVSITQLRQSAGDEYHVATRWGSLNVYAEPSFTSEVLMELPDGTHVTVSGEGEYRKLERVNQYVHFKSLQGAQKPLAADRVVVLETPVAIKAGALIGHLGRYQDGGADQPEEKLHLEVFSGDDIDLFIEASRAWALHLPDKDKNWLKLAQGTAVVTHPENATAAQLKILSAASPLSAADLLVPKSLLDGLPADRKIQVTASESRKACNWYRLDGLLHDVDNKLLDGWVREEVGVTPWLSPWSWEGYDVIFDYSTPKHAMASFLSAVDHFSEAQRERYRPLADKDDQGPMKSRLYDIIDRNRDGKMTAEELQAVLHLPAHAQAISQLIIRKESEWFHQAQKWDALDELLGHSGSTPHLNWLAEKQRIEQLSWWGAVAEGVGLPSWGKAYHFHPVGLKGWFETSDRKITVELLEKVTGKTGNWFTGRGGGRTFVDDFQENYPLIYKYDKYEFVAHLNDALERYQITTPHQQAHFVSQCFHESAAFETTIEFASGEQYNPGRHVNAVASGNTEIGDGPKYKGRGLIQLTWKNNYASYSSYAGIDFVRAPNLVAESMFNAIDVSCWYWRRSGAVSRKYNAQGDINVLIDNEPNNVNLVTLAVNGGDNGLHERIKIYEAIRKEWGLT</sequence>
<evidence type="ECO:0000259" key="2">
    <source>
        <dbReference type="PROSITE" id="PS50222"/>
    </source>
</evidence>
<feature type="compositionally biased region" description="Pro residues" evidence="1">
    <location>
        <begin position="26"/>
        <end position="40"/>
    </location>
</feature>
<evidence type="ECO:0000313" key="4">
    <source>
        <dbReference type="Proteomes" id="UP000379480"/>
    </source>
</evidence>
<dbReference type="OrthoDB" id="1242806at2"/>
<dbReference type="RefSeq" id="WP_150801725.1">
    <property type="nucleotide sequence ID" value="NZ_CABVHY010000001.1"/>
</dbReference>
<dbReference type="SUPFAM" id="SSF53955">
    <property type="entry name" value="Lysozyme-like"/>
    <property type="match status" value="1"/>
</dbReference>
<dbReference type="PANTHER" id="PTHR34408">
    <property type="entry name" value="FAMILY PROTEIN, PUTATIVE-RELATED"/>
    <property type="match status" value="1"/>
</dbReference>
<dbReference type="Pfam" id="PF00182">
    <property type="entry name" value="Glyco_hydro_19"/>
    <property type="match status" value="1"/>
</dbReference>
<dbReference type="PANTHER" id="PTHR34408:SF2">
    <property type="entry name" value="CELL WALL-BINDING PROTEIN YWSB"/>
    <property type="match status" value="1"/>
</dbReference>
<reference evidence="3 4" key="1">
    <citation type="submission" date="2019-09" db="EMBL/GenBank/DDBJ databases">
        <authorList>
            <person name="Chandra G."/>
            <person name="Truman W A."/>
        </authorList>
    </citation>
    <scope>NUCLEOTIDE SEQUENCE [LARGE SCALE GENOMIC DNA]</scope>
    <source>
        <strain evidence="3">PS723</strain>
    </source>
</reference>
<organism evidence="3 4">
    <name type="scientific">Pseudomonas fluorescens</name>
    <dbReference type="NCBI Taxonomy" id="294"/>
    <lineage>
        <taxon>Bacteria</taxon>
        <taxon>Pseudomonadati</taxon>
        <taxon>Pseudomonadota</taxon>
        <taxon>Gammaproteobacteria</taxon>
        <taxon>Pseudomonadales</taxon>
        <taxon>Pseudomonadaceae</taxon>
        <taxon>Pseudomonas</taxon>
    </lineage>
</organism>
<dbReference type="AlphaFoldDB" id="A0A5E6ZGV0"/>
<feature type="region of interest" description="Disordered" evidence="1">
    <location>
        <begin position="19"/>
        <end position="45"/>
    </location>
</feature>
<feature type="domain" description="EF-hand" evidence="2">
    <location>
        <begin position="559"/>
        <end position="587"/>
    </location>
</feature>
<accession>A0A5E6ZGV0</accession>
<gene>
    <name evidence="3" type="ORF">PS723_00078</name>
</gene>
<dbReference type="Proteomes" id="UP000379480">
    <property type="component" value="Unassembled WGS sequence"/>
</dbReference>
<dbReference type="GO" id="GO:0006032">
    <property type="term" value="P:chitin catabolic process"/>
    <property type="evidence" value="ECO:0007669"/>
    <property type="project" value="InterPro"/>
</dbReference>
<dbReference type="GO" id="GO:0016998">
    <property type="term" value="P:cell wall macromolecule catabolic process"/>
    <property type="evidence" value="ECO:0007669"/>
    <property type="project" value="InterPro"/>
</dbReference>
<dbReference type="InterPro" id="IPR052354">
    <property type="entry name" value="Cell_Wall_Dynamics_Protein"/>
</dbReference>
<dbReference type="InterPro" id="IPR002048">
    <property type="entry name" value="EF_hand_dom"/>
</dbReference>
<proteinExistence type="predicted"/>
<evidence type="ECO:0000256" key="1">
    <source>
        <dbReference type="SAM" id="MobiDB-lite"/>
    </source>
</evidence>
<evidence type="ECO:0000313" key="3">
    <source>
        <dbReference type="EMBL" id="VVN65690.1"/>
    </source>
</evidence>
<name>A0A5E6ZGV0_PSEFL</name>
<dbReference type="InterPro" id="IPR023346">
    <property type="entry name" value="Lysozyme-like_dom_sf"/>
</dbReference>
<dbReference type="GO" id="GO:0004568">
    <property type="term" value="F:chitinase activity"/>
    <property type="evidence" value="ECO:0007669"/>
    <property type="project" value="InterPro"/>
</dbReference>
<dbReference type="PROSITE" id="PS50222">
    <property type="entry name" value="EF_HAND_2"/>
    <property type="match status" value="1"/>
</dbReference>
<dbReference type="InterPro" id="IPR018247">
    <property type="entry name" value="EF_Hand_1_Ca_BS"/>
</dbReference>
<dbReference type="PROSITE" id="PS00018">
    <property type="entry name" value="EF_HAND_1"/>
    <property type="match status" value="1"/>
</dbReference>
<dbReference type="EMBL" id="CABVHY010000001">
    <property type="protein sequence ID" value="VVN65690.1"/>
    <property type="molecule type" value="Genomic_DNA"/>
</dbReference>
<dbReference type="Gene3D" id="1.10.530.10">
    <property type="match status" value="1"/>
</dbReference>
<protein>
    <recommendedName>
        <fullName evidence="2">EF-hand domain-containing protein</fullName>
    </recommendedName>
</protein>
<dbReference type="GO" id="GO:0005509">
    <property type="term" value="F:calcium ion binding"/>
    <property type="evidence" value="ECO:0007669"/>
    <property type="project" value="InterPro"/>
</dbReference>
<dbReference type="InterPro" id="IPR000726">
    <property type="entry name" value="Glyco_hydro_19_cat"/>
</dbReference>